<keyword evidence="4" id="KW-1185">Reference proteome</keyword>
<dbReference type="EMBL" id="BMTD01000044">
    <property type="protein sequence ID" value="GGV30726.1"/>
    <property type="molecule type" value="Genomic_DNA"/>
</dbReference>
<dbReference type="RefSeq" id="WP_229854887.1">
    <property type="nucleotide sequence ID" value="NZ_BMTD01000044.1"/>
</dbReference>
<evidence type="ECO:0000313" key="3">
    <source>
        <dbReference type="EMBL" id="GGV30726.1"/>
    </source>
</evidence>
<feature type="transmembrane region" description="Helical" evidence="2">
    <location>
        <begin position="50"/>
        <end position="67"/>
    </location>
</feature>
<sequence length="373" mass="42293">MKIDTQAQVDAAERTLRLVWAIVGGAVLFSILTVTPLVERVTPDEWDWTAPILPLVVDAAVIIVVRVDTIVARLDGDAGAWPMVLRWLTGAMTLLLNIGDSALTGDMVGVGVHMVAPTLLIVTAEASLKWRRAIAVATARIERERADERERRARERQEQQDRSRADREAREKAQADERERARQAEDRRREQEQTDREREREHKARLERERLDHEARMAREERDHVADVERERRAEEAKRHKEEADRADRARRDEQQRLDRERTAREAIQRTERDRKAAEARRTAPAPVSAAVSAPRPAVSATVSTPAHETAHDAPAVKKMSETEALAAVAEAIREGRSQRQVVALTGWSTGWIAKQFKELTPQQTVEQMEMSA</sequence>
<evidence type="ECO:0000313" key="4">
    <source>
        <dbReference type="Proteomes" id="UP000618795"/>
    </source>
</evidence>
<feature type="compositionally biased region" description="Low complexity" evidence="1">
    <location>
        <begin position="283"/>
        <end position="297"/>
    </location>
</feature>
<comment type="caution">
    <text evidence="3">The sequence shown here is derived from an EMBL/GenBank/DDBJ whole genome shotgun (WGS) entry which is preliminary data.</text>
</comment>
<feature type="transmembrane region" description="Helical" evidence="2">
    <location>
        <begin position="18"/>
        <end position="38"/>
    </location>
</feature>
<gene>
    <name evidence="3" type="ORF">GCM10010260_83920</name>
</gene>
<proteinExistence type="predicted"/>
<evidence type="ECO:0000256" key="1">
    <source>
        <dbReference type="SAM" id="MobiDB-lite"/>
    </source>
</evidence>
<name>A0A918MGP1_9ACTN</name>
<feature type="region of interest" description="Disordered" evidence="1">
    <location>
        <begin position="145"/>
        <end position="297"/>
    </location>
</feature>
<evidence type="ECO:0000256" key="2">
    <source>
        <dbReference type="SAM" id="Phobius"/>
    </source>
</evidence>
<keyword evidence="2" id="KW-0472">Membrane</keyword>
<organism evidence="3 4">
    <name type="scientific">Streptomyces filipinensis</name>
    <dbReference type="NCBI Taxonomy" id="66887"/>
    <lineage>
        <taxon>Bacteria</taxon>
        <taxon>Bacillati</taxon>
        <taxon>Actinomycetota</taxon>
        <taxon>Actinomycetes</taxon>
        <taxon>Kitasatosporales</taxon>
        <taxon>Streptomycetaceae</taxon>
        <taxon>Streptomyces</taxon>
    </lineage>
</organism>
<feature type="compositionally biased region" description="Basic and acidic residues" evidence="1">
    <location>
        <begin position="145"/>
        <end position="282"/>
    </location>
</feature>
<dbReference type="Proteomes" id="UP000618795">
    <property type="component" value="Unassembled WGS sequence"/>
</dbReference>
<reference evidence="3" key="1">
    <citation type="journal article" date="2014" name="Int. J. Syst. Evol. Microbiol.">
        <title>Complete genome sequence of Corynebacterium casei LMG S-19264T (=DSM 44701T), isolated from a smear-ripened cheese.</title>
        <authorList>
            <consortium name="US DOE Joint Genome Institute (JGI-PGF)"/>
            <person name="Walter F."/>
            <person name="Albersmeier A."/>
            <person name="Kalinowski J."/>
            <person name="Ruckert C."/>
        </authorList>
    </citation>
    <scope>NUCLEOTIDE SEQUENCE</scope>
    <source>
        <strain evidence="3">JCM 4369</strain>
    </source>
</reference>
<keyword evidence="2" id="KW-0812">Transmembrane</keyword>
<dbReference type="AlphaFoldDB" id="A0A918MGP1"/>
<reference evidence="3" key="2">
    <citation type="submission" date="2020-09" db="EMBL/GenBank/DDBJ databases">
        <authorList>
            <person name="Sun Q."/>
            <person name="Ohkuma M."/>
        </authorList>
    </citation>
    <scope>NUCLEOTIDE SEQUENCE</scope>
    <source>
        <strain evidence="3">JCM 4369</strain>
    </source>
</reference>
<evidence type="ECO:0008006" key="5">
    <source>
        <dbReference type="Google" id="ProtNLM"/>
    </source>
</evidence>
<keyword evidence="2" id="KW-1133">Transmembrane helix</keyword>
<protein>
    <recommendedName>
        <fullName evidence="5">SpdB</fullName>
    </recommendedName>
</protein>
<accession>A0A918MGP1</accession>